<dbReference type="PANTHER" id="PTHR43702:SF12">
    <property type="entry name" value="N-ACETYL GLUCOSAMINE TRANSPORTER NAGP"/>
    <property type="match status" value="1"/>
</dbReference>
<feature type="transmembrane region" description="Helical" evidence="6">
    <location>
        <begin position="392"/>
        <end position="411"/>
    </location>
</feature>
<keyword evidence="5 6" id="KW-0472">Membrane</keyword>
<feature type="transmembrane region" description="Helical" evidence="6">
    <location>
        <begin position="12"/>
        <end position="35"/>
    </location>
</feature>
<organism evidence="8 9">
    <name type="scientific">Hanamia caeni</name>
    <dbReference type="NCBI Taxonomy" id="2294116"/>
    <lineage>
        <taxon>Bacteria</taxon>
        <taxon>Pseudomonadati</taxon>
        <taxon>Bacteroidota</taxon>
        <taxon>Chitinophagia</taxon>
        <taxon>Chitinophagales</taxon>
        <taxon>Chitinophagaceae</taxon>
        <taxon>Hanamia</taxon>
    </lineage>
</organism>
<dbReference type="CDD" id="cd17394">
    <property type="entry name" value="MFS_FucP_like"/>
    <property type="match status" value="1"/>
</dbReference>
<evidence type="ECO:0000259" key="7">
    <source>
        <dbReference type="PROSITE" id="PS50850"/>
    </source>
</evidence>
<feature type="transmembrane region" description="Helical" evidence="6">
    <location>
        <begin position="275"/>
        <end position="294"/>
    </location>
</feature>
<dbReference type="GO" id="GO:0005886">
    <property type="term" value="C:plasma membrane"/>
    <property type="evidence" value="ECO:0007669"/>
    <property type="project" value="UniProtKB-SubCell"/>
</dbReference>
<feature type="transmembrane region" description="Helical" evidence="6">
    <location>
        <begin position="301"/>
        <end position="319"/>
    </location>
</feature>
<protein>
    <submittedName>
        <fullName evidence="8">MFS transporter</fullName>
    </submittedName>
</protein>
<feature type="transmembrane region" description="Helical" evidence="6">
    <location>
        <begin position="189"/>
        <end position="209"/>
    </location>
</feature>
<proteinExistence type="predicted"/>
<accession>A0A3M9NAV4</accession>
<feature type="transmembrane region" description="Helical" evidence="6">
    <location>
        <begin position="361"/>
        <end position="380"/>
    </location>
</feature>
<keyword evidence="9" id="KW-1185">Reference proteome</keyword>
<dbReference type="InterPro" id="IPR036259">
    <property type="entry name" value="MFS_trans_sf"/>
</dbReference>
<dbReference type="PANTHER" id="PTHR43702">
    <property type="entry name" value="L-FUCOSE-PROTON SYMPORTER"/>
    <property type="match status" value="1"/>
</dbReference>
<evidence type="ECO:0000256" key="5">
    <source>
        <dbReference type="ARBA" id="ARBA00023136"/>
    </source>
</evidence>
<dbReference type="RefSeq" id="WP_123121473.1">
    <property type="nucleotide sequence ID" value="NZ_RJJR01000012.1"/>
</dbReference>
<evidence type="ECO:0000313" key="9">
    <source>
        <dbReference type="Proteomes" id="UP000267223"/>
    </source>
</evidence>
<dbReference type="InterPro" id="IPR050375">
    <property type="entry name" value="MFS_TsgA-like"/>
</dbReference>
<gene>
    <name evidence="8" type="ORF">EFY79_14690</name>
</gene>
<dbReference type="AlphaFoldDB" id="A0A3M9NAV4"/>
<dbReference type="OrthoDB" id="3225787at2"/>
<evidence type="ECO:0000256" key="6">
    <source>
        <dbReference type="SAM" id="Phobius"/>
    </source>
</evidence>
<keyword evidence="3 6" id="KW-0812">Transmembrane</keyword>
<dbReference type="Pfam" id="PF07690">
    <property type="entry name" value="MFS_1"/>
    <property type="match status" value="1"/>
</dbReference>
<feature type="domain" description="Major facilitator superfamily (MFS) profile" evidence="7">
    <location>
        <begin position="13"/>
        <end position="416"/>
    </location>
</feature>
<name>A0A3M9NAV4_9BACT</name>
<dbReference type="InterPro" id="IPR011701">
    <property type="entry name" value="MFS"/>
</dbReference>
<evidence type="ECO:0000256" key="3">
    <source>
        <dbReference type="ARBA" id="ARBA00022692"/>
    </source>
</evidence>
<dbReference type="InterPro" id="IPR020846">
    <property type="entry name" value="MFS_dom"/>
</dbReference>
<keyword evidence="2" id="KW-1003">Cell membrane</keyword>
<sequence>MATTVTAKRNYYIVFLIMLTFFVISFLTNIIGALIPDIKSGFHLSLTEVAILPFAFFIAYGVMSIPSGIMNEKYKEKKIMVAAFVVSFVGSLLLVLFPNYSSYIISLFLIGCGMAMLQVVINPLLRTSGGEENYAFNSVLAQLIFGAASFISPLVYSYLVVNLANKGEIDPVQRIFTSVVPQSLPWISLYWVFAAVSLIMFVVIMISRFPKVILSKDEKAGALKVHLDLLRNPTVILFFIAMFCYVGTEQGTANWISQFLYEYHRYDPQTTGASAVAYFWGLMTAGGVLGLFLLKIMDSAKVLIAFTILAIITLSIGLFTGNNRVALYAFPIVGFFASVMYPIIFSLALNSLEEHHGAFSGILLTGIIGGAVIPLIIGAIGDHFGLRTGMFFLYITLGYILSVGFWAKPIIKNKTIQMKKAETV</sequence>
<feature type="transmembrane region" description="Helical" evidence="6">
    <location>
        <begin position="325"/>
        <end position="349"/>
    </location>
</feature>
<dbReference type="GO" id="GO:0022857">
    <property type="term" value="F:transmembrane transporter activity"/>
    <property type="evidence" value="ECO:0007669"/>
    <property type="project" value="InterPro"/>
</dbReference>
<dbReference type="SUPFAM" id="SSF103473">
    <property type="entry name" value="MFS general substrate transporter"/>
    <property type="match status" value="1"/>
</dbReference>
<evidence type="ECO:0000256" key="4">
    <source>
        <dbReference type="ARBA" id="ARBA00022989"/>
    </source>
</evidence>
<reference evidence="8 9" key="1">
    <citation type="submission" date="2018-11" db="EMBL/GenBank/DDBJ databases">
        <title>Draft genome sequence of Ferruginibacter sp. BO-59.</title>
        <authorList>
            <person name="Im W.T."/>
        </authorList>
    </citation>
    <scope>NUCLEOTIDE SEQUENCE [LARGE SCALE GENOMIC DNA]</scope>
    <source>
        <strain evidence="8 9">BO-59</strain>
    </source>
</reference>
<feature type="transmembrane region" description="Helical" evidence="6">
    <location>
        <begin position="41"/>
        <end position="67"/>
    </location>
</feature>
<dbReference type="Proteomes" id="UP000267223">
    <property type="component" value="Unassembled WGS sequence"/>
</dbReference>
<feature type="transmembrane region" description="Helical" evidence="6">
    <location>
        <begin position="229"/>
        <end position="248"/>
    </location>
</feature>
<comment type="caution">
    <text evidence="8">The sequence shown here is derived from an EMBL/GenBank/DDBJ whole genome shotgun (WGS) entry which is preliminary data.</text>
</comment>
<evidence type="ECO:0000313" key="8">
    <source>
        <dbReference type="EMBL" id="RNI34919.1"/>
    </source>
</evidence>
<dbReference type="EMBL" id="RJJR01000012">
    <property type="protein sequence ID" value="RNI34919.1"/>
    <property type="molecule type" value="Genomic_DNA"/>
</dbReference>
<keyword evidence="4 6" id="KW-1133">Transmembrane helix</keyword>
<feature type="transmembrane region" description="Helical" evidence="6">
    <location>
        <begin position="79"/>
        <end position="97"/>
    </location>
</feature>
<dbReference type="Gene3D" id="1.20.1250.20">
    <property type="entry name" value="MFS general substrate transporter like domains"/>
    <property type="match status" value="2"/>
</dbReference>
<evidence type="ECO:0000256" key="1">
    <source>
        <dbReference type="ARBA" id="ARBA00004429"/>
    </source>
</evidence>
<feature type="transmembrane region" description="Helical" evidence="6">
    <location>
        <begin position="134"/>
        <end position="156"/>
    </location>
</feature>
<evidence type="ECO:0000256" key="2">
    <source>
        <dbReference type="ARBA" id="ARBA00022475"/>
    </source>
</evidence>
<dbReference type="PROSITE" id="PS50850">
    <property type="entry name" value="MFS"/>
    <property type="match status" value="1"/>
</dbReference>
<comment type="subcellular location">
    <subcellularLocation>
        <location evidence="1">Cell inner membrane</location>
        <topology evidence="1">Multi-pass membrane protein</topology>
    </subcellularLocation>
</comment>
<feature type="transmembrane region" description="Helical" evidence="6">
    <location>
        <begin position="103"/>
        <end position="122"/>
    </location>
</feature>